<gene>
    <name evidence="2" type="ORF">A2Z00_01245</name>
</gene>
<protein>
    <submittedName>
        <fullName evidence="2">Uncharacterized protein</fullName>
    </submittedName>
</protein>
<reference evidence="2 3" key="1">
    <citation type="journal article" date="2016" name="Nat. Commun.">
        <title>Thousands of microbial genomes shed light on interconnected biogeochemical processes in an aquifer system.</title>
        <authorList>
            <person name="Anantharaman K."/>
            <person name="Brown C.T."/>
            <person name="Hug L.A."/>
            <person name="Sharon I."/>
            <person name="Castelle C.J."/>
            <person name="Probst A.J."/>
            <person name="Thomas B.C."/>
            <person name="Singh A."/>
            <person name="Wilkins M.J."/>
            <person name="Karaoz U."/>
            <person name="Brodie E.L."/>
            <person name="Williams K.H."/>
            <person name="Hubbard S.S."/>
            <person name="Banfield J.F."/>
        </authorList>
    </citation>
    <scope>NUCLEOTIDE SEQUENCE [LARGE SCALE GENOMIC DNA]</scope>
</reference>
<dbReference type="AlphaFoldDB" id="A0A1F5ZG18"/>
<organism evidence="2 3">
    <name type="scientific">Candidatus Gottesmanbacteria bacterium RBG_13_45_10</name>
    <dbReference type="NCBI Taxonomy" id="1798370"/>
    <lineage>
        <taxon>Bacteria</taxon>
        <taxon>Candidatus Gottesmaniibacteriota</taxon>
    </lineage>
</organism>
<comment type="caution">
    <text evidence="2">The sequence shown here is derived from an EMBL/GenBank/DDBJ whole genome shotgun (WGS) entry which is preliminary data.</text>
</comment>
<name>A0A1F5ZG18_9BACT</name>
<evidence type="ECO:0000313" key="3">
    <source>
        <dbReference type="Proteomes" id="UP000177268"/>
    </source>
</evidence>
<dbReference type="EMBL" id="MFIZ01000034">
    <property type="protein sequence ID" value="OGG11253.1"/>
    <property type="molecule type" value="Genomic_DNA"/>
</dbReference>
<sequence>MSDVTYQKFVRRWEEVTDLPIQQVGPFTPYYKRLVSRLKVMPWPMLVVTSILLVLALYLFLTRSTITLLVSILQRGF</sequence>
<keyword evidence="1" id="KW-1133">Transmembrane helix</keyword>
<accession>A0A1F5ZG18</accession>
<dbReference type="Proteomes" id="UP000177268">
    <property type="component" value="Unassembled WGS sequence"/>
</dbReference>
<feature type="transmembrane region" description="Helical" evidence="1">
    <location>
        <begin position="40"/>
        <end position="61"/>
    </location>
</feature>
<proteinExistence type="predicted"/>
<keyword evidence="1" id="KW-0812">Transmembrane</keyword>
<keyword evidence="1" id="KW-0472">Membrane</keyword>
<evidence type="ECO:0000313" key="2">
    <source>
        <dbReference type="EMBL" id="OGG11253.1"/>
    </source>
</evidence>
<evidence type="ECO:0000256" key="1">
    <source>
        <dbReference type="SAM" id="Phobius"/>
    </source>
</evidence>